<dbReference type="Proteomes" id="UP001311915">
    <property type="component" value="Unassembled WGS sequence"/>
</dbReference>
<evidence type="ECO:0000313" key="1">
    <source>
        <dbReference type="EMBL" id="KAK4734099.1"/>
    </source>
</evidence>
<gene>
    <name evidence="1" type="ORF">R3W88_008360</name>
</gene>
<organism evidence="1 2">
    <name type="scientific">Solanum pinnatisectum</name>
    <name type="common">tansyleaf nightshade</name>
    <dbReference type="NCBI Taxonomy" id="50273"/>
    <lineage>
        <taxon>Eukaryota</taxon>
        <taxon>Viridiplantae</taxon>
        <taxon>Streptophyta</taxon>
        <taxon>Embryophyta</taxon>
        <taxon>Tracheophyta</taxon>
        <taxon>Spermatophyta</taxon>
        <taxon>Magnoliopsida</taxon>
        <taxon>eudicotyledons</taxon>
        <taxon>Gunneridae</taxon>
        <taxon>Pentapetalae</taxon>
        <taxon>asterids</taxon>
        <taxon>lamiids</taxon>
        <taxon>Solanales</taxon>
        <taxon>Solanaceae</taxon>
        <taxon>Solanoideae</taxon>
        <taxon>Solaneae</taxon>
        <taxon>Solanum</taxon>
    </lineage>
</organism>
<comment type="caution">
    <text evidence="1">The sequence shown here is derived from an EMBL/GenBank/DDBJ whole genome shotgun (WGS) entry which is preliminary data.</text>
</comment>
<dbReference type="EMBL" id="JAWPEI010000002">
    <property type="protein sequence ID" value="KAK4734099.1"/>
    <property type="molecule type" value="Genomic_DNA"/>
</dbReference>
<protein>
    <submittedName>
        <fullName evidence="1">Uncharacterized protein</fullName>
    </submittedName>
</protein>
<name>A0AAV9MAI1_9SOLN</name>
<proteinExistence type="predicted"/>
<sequence length="71" mass="7996">MFVRGLTFFVRSYVFKAVREGASFWSIVSTAKEVELMVLEEFGEPKREHSFVQISGASSGGRAFHRGCNSF</sequence>
<reference evidence="1 2" key="1">
    <citation type="submission" date="2023-10" db="EMBL/GenBank/DDBJ databases">
        <title>Genome-Wide Identification Analysis in wild type Solanum Pinnatisectum Reveals Some Genes Defensing Phytophthora Infestans.</title>
        <authorList>
            <person name="Sun C."/>
        </authorList>
    </citation>
    <scope>NUCLEOTIDE SEQUENCE [LARGE SCALE GENOMIC DNA]</scope>
    <source>
        <strain evidence="1">LQN</strain>
        <tissue evidence="1">Leaf</tissue>
    </source>
</reference>
<evidence type="ECO:0000313" key="2">
    <source>
        <dbReference type="Proteomes" id="UP001311915"/>
    </source>
</evidence>
<keyword evidence="2" id="KW-1185">Reference proteome</keyword>
<dbReference type="AlphaFoldDB" id="A0AAV9MAI1"/>
<accession>A0AAV9MAI1</accession>